<keyword evidence="7 10" id="KW-0067">ATP-binding</keyword>
<proteinExistence type="inferred from homology"/>
<dbReference type="InterPro" id="IPR008271">
    <property type="entry name" value="Ser/Thr_kinase_AS"/>
</dbReference>
<evidence type="ECO:0000256" key="8">
    <source>
        <dbReference type="ARBA" id="ARBA00047559"/>
    </source>
</evidence>
<dbReference type="PANTHER" id="PTHR48016">
    <property type="entry name" value="MAP KINASE KINASE KINASE SSK2-RELATED-RELATED"/>
    <property type="match status" value="1"/>
</dbReference>
<reference evidence="12" key="1">
    <citation type="submission" date="2015-12" db="EMBL/GenBank/DDBJ databases">
        <title>Gene expression during late stages of embryo sac development: a critical building block for successful pollen-pistil interactions.</title>
        <authorList>
            <person name="Liu Y."/>
            <person name="Joly V."/>
            <person name="Sabar M."/>
            <person name="Matton D.P."/>
        </authorList>
    </citation>
    <scope>NUCLEOTIDE SEQUENCE</scope>
</reference>
<organism evidence="12">
    <name type="scientific">Solanum chacoense</name>
    <name type="common">Chaco potato</name>
    <dbReference type="NCBI Taxonomy" id="4108"/>
    <lineage>
        <taxon>Eukaryota</taxon>
        <taxon>Viridiplantae</taxon>
        <taxon>Streptophyta</taxon>
        <taxon>Embryophyta</taxon>
        <taxon>Tracheophyta</taxon>
        <taxon>Spermatophyta</taxon>
        <taxon>Magnoliopsida</taxon>
        <taxon>eudicotyledons</taxon>
        <taxon>Gunneridae</taxon>
        <taxon>Pentapetalae</taxon>
        <taxon>asterids</taxon>
        <taxon>lamiids</taxon>
        <taxon>Solanales</taxon>
        <taxon>Solanaceae</taxon>
        <taxon>Solanoideae</taxon>
        <taxon>Solaneae</taxon>
        <taxon>Solanum</taxon>
    </lineage>
</organism>
<dbReference type="Pfam" id="PF00069">
    <property type="entry name" value="Pkinase"/>
    <property type="match status" value="1"/>
</dbReference>
<comment type="similarity">
    <text evidence="1">Belongs to the protein kinase superfamily. STE Ser/Thr protein kinase family. MAP kinase kinase kinase subfamily.</text>
</comment>
<evidence type="ECO:0000313" key="12">
    <source>
        <dbReference type="EMBL" id="JAP34233.1"/>
    </source>
</evidence>
<dbReference type="EMBL" id="GEDG01004188">
    <property type="protein sequence ID" value="JAP34233.1"/>
    <property type="molecule type" value="Transcribed_RNA"/>
</dbReference>
<feature type="domain" description="Protein kinase" evidence="11">
    <location>
        <begin position="327"/>
        <end position="581"/>
    </location>
</feature>
<name>A0A0V0IQA7_SOLCH</name>
<evidence type="ECO:0000256" key="1">
    <source>
        <dbReference type="ARBA" id="ARBA00006529"/>
    </source>
</evidence>
<evidence type="ECO:0000256" key="4">
    <source>
        <dbReference type="ARBA" id="ARBA00022679"/>
    </source>
</evidence>
<dbReference type="GO" id="GO:0004709">
    <property type="term" value="F:MAP kinase kinase kinase activity"/>
    <property type="evidence" value="ECO:0007669"/>
    <property type="project" value="UniProtKB-EC"/>
</dbReference>
<dbReference type="SUPFAM" id="SSF56112">
    <property type="entry name" value="Protein kinase-like (PK-like)"/>
    <property type="match status" value="1"/>
</dbReference>
<dbReference type="InterPro" id="IPR017441">
    <property type="entry name" value="Protein_kinase_ATP_BS"/>
</dbReference>
<dbReference type="Gene3D" id="1.10.510.10">
    <property type="entry name" value="Transferase(Phosphotransferase) domain 1"/>
    <property type="match status" value="1"/>
</dbReference>
<keyword evidence="6 12" id="KW-0418">Kinase</keyword>
<accession>A0A0V0IQA7</accession>
<evidence type="ECO:0000256" key="10">
    <source>
        <dbReference type="PROSITE-ProRule" id="PRU10141"/>
    </source>
</evidence>
<dbReference type="InterPro" id="IPR050538">
    <property type="entry name" value="MAP_kinase_kinase_kinase"/>
</dbReference>
<comment type="catalytic activity">
    <reaction evidence="9">
        <text>L-seryl-[protein] + ATP = O-phospho-L-seryl-[protein] + ADP + H(+)</text>
        <dbReference type="Rhea" id="RHEA:17989"/>
        <dbReference type="Rhea" id="RHEA-COMP:9863"/>
        <dbReference type="Rhea" id="RHEA-COMP:11604"/>
        <dbReference type="ChEBI" id="CHEBI:15378"/>
        <dbReference type="ChEBI" id="CHEBI:29999"/>
        <dbReference type="ChEBI" id="CHEBI:30616"/>
        <dbReference type="ChEBI" id="CHEBI:83421"/>
        <dbReference type="ChEBI" id="CHEBI:456216"/>
        <dbReference type="EC" id="2.7.11.25"/>
    </reaction>
</comment>
<dbReference type="EC" id="2.7.11.25" evidence="2"/>
<dbReference type="PROSITE" id="PS00107">
    <property type="entry name" value="PROTEIN_KINASE_ATP"/>
    <property type="match status" value="1"/>
</dbReference>
<keyword evidence="3" id="KW-0723">Serine/threonine-protein kinase</keyword>
<evidence type="ECO:0000256" key="5">
    <source>
        <dbReference type="ARBA" id="ARBA00022741"/>
    </source>
</evidence>
<comment type="catalytic activity">
    <reaction evidence="8">
        <text>L-threonyl-[protein] + ATP = O-phospho-L-threonyl-[protein] + ADP + H(+)</text>
        <dbReference type="Rhea" id="RHEA:46608"/>
        <dbReference type="Rhea" id="RHEA-COMP:11060"/>
        <dbReference type="Rhea" id="RHEA-COMP:11605"/>
        <dbReference type="ChEBI" id="CHEBI:15378"/>
        <dbReference type="ChEBI" id="CHEBI:30013"/>
        <dbReference type="ChEBI" id="CHEBI:30616"/>
        <dbReference type="ChEBI" id="CHEBI:61977"/>
        <dbReference type="ChEBI" id="CHEBI:456216"/>
        <dbReference type="EC" id="2.7.11.25"/>
    </reaction>
</comment>
<keyword evidence="5 10" id="KW-0547">Nucleotide-binding</keyword>
<evidence type="ECO:0000256" key="7">
    <source>
        <dbReference type="ARBA" id="ARBA00022840"/>
    </source>
</evidence>
<evidence type="ECO:0000256" key="3">
    <source>
        <dbReference type="ARBA" id="ARBA00022527"/>
    </source>
</evidence>
<dbReference type="AlphaFoldDB" id="A0A0V0IQA7"/>
<dbReference type="GO" id="GO:0005524">
    <property type="term" value="F:ATP binding"/>
    <property type="evidence" value="ECO:0007669"/>
    <property type="project" value="UniProtKB-UniRule"/>
</dbReference>
<dbReference type="PANTHER" id="PTHR48016:SF29">
    <property type="entry name" value="MITOGEN-ACTIVATED PROTEIN KINASE KINASE KINASE 1-RELATED"/>
    <property type="match status" value="1"/>
</dbReference>
<dbReference type="InterPro" id="IPR011009">
    <property type="entry name" value="Kinase-like_dom_sf"/>
</dbReference>
<evidence type="ECO:0000256" key="9">
    <source>
        <dbReference type="ARBA" id="ARBA00048329"/>
    </source>
</evidence>
<dbReference type="GO" id="GO:0005737">
    <property type="term" value="C:cytoplasm"/>
    <property type="evidence" value="ECO:0007669"/>
    <property type="project" value="TreeGrafter"/>
</dbReference>
<dbReference type="InterPro" id="IPR000719">
    <property type="entry name" value="Prot_kinase_dom"/>
</dbReference>
<dbReference type="SMART" id="SM00220">
    <property type="entry name" value="S_TKc"/>
    <property type="match status" value="1"/>
</dbReference>
<evidence type="ECO:0000256" key="6">
    <source>
        <dbReference type="ARBA" id="ARBA00022777"/>
    </source>
</evidence>
<evidence type="ECO:0000256" key="2">
    <source>
        <dbReference type="ARBA" id="ARBA00012406"/>
    </source>
</evidence>
<feature type="binding site" evidence="10">
    <location>
        <position position="355"/>
    </location>
    <ligand>
        <name>ATP</name>
        <dbReference type="ChEBI" id="CHEBI:30616"/>
    </ligand>
</feature>
<dbReference type="PROSITE" id="PS00108">
    <property type="entry name" value="PROTEIN_KINASE_ST"/>
    <property type="match status" value="1"/>
</dbReference>
<dbReference type="GO" id="GO:1902065">
    <property type="term" value="P:response to L-glutamate"/>
    <property type="evidence" value="ECO:0007669"/>
    <property type="project" value="UniProtKB-ARBA"/>
</dbReference>
<dbReference type="PROSITE" id="PS50011">
    <property type="entry name" value="PROTEIN_KINASE_DOM"/>
    <property type="match status" value="1"/>
</dbReference>
<dbReference type="FunFam" id="1.10.510.10:FF:000359">
    <property type="entry name" value="Mitogen-activated protein kinase 1, putative, expressed"/>
    <property type="match status" value="1"/>
</dbReference>
<keyword evidence="4" id="KW-0808">Transferase</keyword>
<sequence>MHRLPGFFAHKKRVDSNHKRAESSVKPKPKLQRLNARKNIDYEPSMLEVSGDKSFRIEGKNGEFIEFFEKLGFSGPDDFAIPTDEWDAMIVRSSLDSHVIDVNSNGSRCGGGGSQCSGSGRVIDLGSKLIKEDICRYSDSSKASDVIQLQVQSVELNYDRGGVVCAARVISDVSGAGTRLDDGVTVNGVVSNGNEPVSLLGGGGGGGIRGLRPPLLAPPPVMSLPIVDDACSTWDIFRAFGPEDHRESGIAGHGICRSEVVNGDEEYMKDEEDEENSNRMILGVSSLLSQSSSFTNTSNDDDSSSCTTERMSIISPNGRFTRFITGWDKGGLLGRGSFGSVYEGISHDGFFFAVKEVSLLDQGDGGRQSLYQLEQEIELLRQFEHENIVQYYGTDKNDSKLYIFLELVTQGSLLNLYQKYHLRDSQVSAYTRQILHGLKYLHDRNVVHRDIKCANILVHANGSVKLADFGLAKATKLNDVKSFKGTALWMAPEVVNRKNPGYGLAADIWSLGCTVLEMLTRQFPYSHLENPMQVLFQIGKGEPPVVPNTLSEDARNFINHCLQVDPSARPTATQLLEHPFVKQTLPSSSGSASPLNLGRRL</sequence>
<evidence type="ECO:0000259" key="11">
    <source>
        <dbReference type="PROSITE" id="PS50011"/>
    </source>
</evidence>
<protein>
    <recommendedName>
        <fullName evidence="2">mitogen-activated protein kinase kinase kinase</fullName>
        <ecNumber evidence="2">2.7.11.25</ecNumber>
    </recommendedName>
</protein>